<gene>
    <name evidence="2" type="ORF">B0H66DRAFT_621404</name>
</gene>
<comment type="caution">
    <text evidence="2">The sequence shown here is derived from an EMBL/GenBank/DDBJ whole genome shotgun (WGS) entry which is preliminary data.</text>
</comment>
<feature type="compositionally biased region" description="Polar residues" evidence="1">
    <location>
        <begin position="351"/>
        <end position="367"/>
    </location>
</feature>
<evidence type="ECO:0000313" key="2">
    <source>
        <dbReference type="EMBL" id="KAK3317948.1"/>
    </source>
</evidence>
<keyword evidence="3" id="KW-1185">Reference proteome</keyword>
<organism evidence="2 3">
    <name type="scientific">Apodospora peruviana</name>
    <dbReference type="NCBI Taxonomy" id="516989"/>
    <lineage>
        <taxon>Eukaryota</taxon>
        <taxon>Fungi</taxon>
        <taxon>Dikarya</taxon>
        <taxon>Ascomycota</taxon>
        <taxon>Pezizomycotina</taxon>
        <taxon>Sordariomycetes</taxon>
        <taxon>Sordariomycetidae</taxon>
        <taxon>Sordariales</taxon>
        <taxon>Lasiosphaeriaceae</taxon>
        <taxon>Apodospora</taxon>
    </lineage>
</organism>
<dbReference type="Proteomes" id="UP001283341">
    <property type="component" value="Unassembled WGS sequence"/>
</dbReference>
<feature type="compositionally biased region" description="Low complexity" evidence="1">
    <location>
        <begin position="292"/>
        <end position="305"/>
    </location>
</feature>
<evidence type="ECO:0000256" key="1">
    <source>
        <dbReference type="SAM" id="MobiDB-lite"/>
    </source>
</evidence>
<feature type="region of interest" description="Disordered" evidence="1">
    <location>
        <begin position="283"/>
        <end position="367"/>
    </location>
</feature>
<reference evidence="2" key="2">
    <citation type="submission" date="2023-06" db="EMBL/GenBank/DDBJ databases">
        <authorList>
            <consortium name="Lawrence Berkeley National Laboratory"/>
            <person name="Haridas S."/>
            <person name="Hensen N."/>
            <person name="Bonometti L."/>
            <person name="Westerberg I."/>
            <person name="Brannstrom I.O."/>
            <person name="Guillou S."/>
            <person name="Cros-Aarteil S."/>
            <person name="Calhoun S."/>
            <person name="Kuo A."/>
            <person name="Mondo S."/>
            <person name="Pangilinan J."/>
            <person name="Riley R."/>
            <person name="Labutti K."/>
            <person name="Andreopoulos B."/>
            <person name="Lipzen A."/>
            <person name="Chen C."/>
            <person name="Yanf M."/>
            <person name="Daum C."/>
            <person name="Ng V."/>
            <person name="Clum A."/>
            <person name="Steindorff A."/>
            <person name="Ohm R."/>
            <person name="Martin F."/>
            <person name="Silar P."/>
            <person name="Natvig D."/>
            <person name="Lalanne C."/>
            <person name="Gautier V."/>
            <person name="Ament-Velasquez S.L."/>
            <person name="Kruys A."/>
            <person name="Hutchinson M.I."/>
            <person name="Powell A.J."/>
            <person name="Barry K."/>
            <person name="Miller A.N."/>
            <person name="Grigoriev I.V."/>
            <person name="Debuchy R."/>
            <person name="Gladieux P."/>
            <person name="Thoren M.H."/>
            <person name="Johannesson H."/>
        </authorList>
    </citation>
    <scope>NUCLEOTIDE SEQUENCE</scope>
    <source>
        <strain evidence="2">CBS 118394</strain>
    </source>
</reference>
<feature type="compositionally biased region" description="Pro residues" evidence="1">
    <location>
        <begin position="114"/>
        <end position="131"/>
    </location>
</feature>
<feature type="region of interest" description="Disordered" evidence="1">
    <location>
        <begin position="1"/>
        <end position="63"/>
    </location>
</feature>
<dbReference type="AlphaFoldDB" id="A0AAE0I3J7"/>
<sequence>MAQERDQKRVRLSQEGIRHRRRGLPAKLQKNNDDNDNASDDDRGIGRDPTPGPRNFVDLLKGKGKNNFTPPPFLDFSFPVLRPPTTTSTSTTSTVSLDPVSPFPTSTKTLVPPTILPPAEPVQTTPPPTISTPPTISQPSTISPTTPVPSSTEIPTTLSTRTIINTTTSFDVVAATYTSTPASMDYGTLSPARTAGIALGTICLVAPTKSNRSSSPVAQESLVQSSASFDGVISSTDNTGGKLSAATRHTNAGGGVPERPKPTLPRWVCQIRQIIPQNVLSPVVEEDEQTQSSSLSSSSSSSSRRSIGKKSTTRSIASRVFGRHRRSNPSPSSLERRLAGTATPPDGISAEGSTQNNDSFRHSSASDLSSTWMTMVTEKTDSTFFPPTALSHPSVPPMARRAAGVSNGGGTEQESSRWLRPPTAENARYSRHSGSPRRSMTDEDGSV</sequence>
<feature type="region of interest" description="Disordered" evidence="1">
    <location>
        <begin position="233"/>
        <end position="263"/>
    </location>
</feature>
<evidence type="ECO:0000313" key="3">
    <source>
        <dbReference type="Proteomes" id="UP001283341"/>
    </source>
</evidence>
<dbReference type="EMBL" id="JAUEDM010000004">
    <property type="protein sequence ID" value="KAK3317948.1"/>
    <property type="molecule type" value="Genomic_DNA"/>
</dbReference>
<feature type="region of interest" description="Disordered" evidence="1">
    <location>
        <begin position="384"/>
        <end position="447"/>
    </location>
</feature>
<reference evidence="2" key="1">
    <citation type="journal article" date="2023" name="Mol. Phylogenet. Evol.">
        <title>Genome-scale phylogeny and comparative genomics of the fungal order Sordariales.</title>
        <authorList>
            <person name="Hensen N."/>
            <person name="Bonometti L."/>
            <person name="Westerberg I."/>
            <person name="Brannstrom I.O."/>
            <person name="Guillou S."/>
            <person name="Cros-Aarteil S."/>
            <person name="Calhoun S."/>
            <person name="Haridas S."/>
            <person name="Kuo A."/>
            <person name="Mondo S."/>
            <person name="Pangilinan J."/>
            <person name="Riley R."/>
            <person name="LaButti K."/>
            <person name="Andreopoulos B."/>
            <person name="Lipzen A."/>
            <person name="Chen C."/>
            <person name="Yan M."/>
            <person name="Daum C."/>
            <person name="Ng V."/>
            <person name="Clum A."/>
            <person name="Steindorff A."/>
            <person name="Ohm R.A."/>
            <person name="Martin F."/>
            <person name="Silar P."/>
            <person name="Natvig D.O."/>
            <person name="Lalanne C."/>
            <person name="Gautier V."/>
            <person name="Ament-Velasquez S.L."/>
            <person name="Kruys A."/>
            <person name="Hutchinson M.I."/>
            <person name="Powell A.J."/>
            <person name="Barry K."/>
            <person name="Miller A.N."/>
            <person name="Grigoriev I.V."/>
            <person name="Debuchy R."/>
            <person name="Gladieux P."/>
            <person name="Hiltunen Thoren M."/>
            <person name="Johannesson H."/>
        </authorList>
    </citation>
    <scope>NUCLEOTIDE SEQUENCE</scope>
    <source>
        <strain evidence="2">CBS 118394</strain>
    </source>
</reference>
<name>A0AAE0I3J7_9PEZI</name>
<accession>A0AAE0I3J7</accession>
<protein>
    <submittedName>
        <fullName evidence="2">Uncharacterized protein</fullName>
    </submittedName>
</protein>
<proteinExistence type="predicted"/>
<feature type="region of interest" description="Disordered" evidence="1">
    <location>
        <begin position="110"/>
        <end position="160"/>
    </location>
</feature>
<feature type="compositionally biased region" description="Low complexity" evidence="1">
    <location>
        <begin position="132"/>
        <end position="160"/>
    </location>
</feature>